<dbReference type="AlphaFoldDB" id="A0A1Y1VRY7"/>
<dbReference type="PANTHER" id="PTHR12696">
    <property type="entry name" value="TIP120"/>
    <property type="match status" value="1"/>
</dbReference>
<proteinExistence type="inferred from homology"/>
<keyword evidence="3" id="KW-0833">Ubl conjugation pathway</keyword>
<feature type="domain" description="TATA-binding protein interacting (TIP20)" evidence="4">
    <location>
        <begin position="1077"/>
        <end position="1232"/>
    </location>
</feature>
<evidence type="ECO:0000313" key="6">
    <source>
        <dbReference type="EMBL" id="ORX63786.1"/>
    </source>
</evidence>
<accession>A0A1Y1VRY7</accession>
<evidence type="ECO:0000259" key="4">
    <source>
        <dbReference type="Pfam" id="PF08623"/>
    </source>
</evidence>
<keyword evidence="7" id="KW-1185">Reference proteome</keyword>
<dbReference type="Gene3D" id="1.25.10.10">
    <property type="entry name" value="Leucine-rich Repeat Variant"/>
    <property type="match status" value="1"/>
</dbReference>
<dbReference type="EMBL" id="MCFG01000586">
    <property type="protein sequence ID" value="ORX63786.1"/>
    <property type="molecule type" value="Genomic_DNA"/>
</dbReference>
<evidence type="ECO:0000256" key="2">
    <source>
        <dbReference type="ARBA" id="ARBA00022737"/>
    </source>
</evidence>
<dbReference type="InterPro" id="IPR013932">
    <property type="entry name" value="TATA-bd_TIP120"/>
</dbReference>
<evidence type="ECO:0000256" key="3">
    <source>
        <dbReference type="ARBA" id="ARBA00022786"/>
    </source>
</evidence>
<dbReference type="Pfam" id="PF25767">
    <property type="entry name" value="ARM_TBCD_2nd"/>
    <property type="match status" value="1"/>
</dbReference>
<dbReference type="InterPro" id="IPR039852">
    <property type="entry name" value="CAND1/CAND2"/>
</dbReference>
<organism evidence="6 7">
    <name type="scientific">Anaeromyces robustus</name>
    <dbReference type="NCBI Taxonomy" id="1754192"/>
    <lineage>
        <taxon>Eukaryota</taxon>
        <taxon>Fungi</taxon>
        <taxon>Fungi incertae sedis</taxon>
        <taxon>Chytridiomycota</taxon>
        <taxon>Chytridiomycota incertae sedis</taxon>
        <taxon>Neocallimastigomycetes</taxon>
        <taxon>Neocallimastigales</taxon>
        <taxon>Neocallimastigaceae</taxon>
        <taxon>Anaeromyces</taxon>
    </lineage>
</organism>
<dbReference type="InterPro" id="IPR058033">
    <property type="entry name" value="ARM_TBCD_2nd"/>
</dbReference>
<keyword evidence="2" id="KW-0677">Repeat</keyword>
<dbReference type="SUPFAM" id="SSF48371">
    <property type="entry name" value="ARM repeat"/>
    <property type="match status" value="1"/>
</dbReference>
<reference evidence="6 7" key="2">
    <citation type="submission" date="2016-08" db="EMBL/GenBank/DDBJ databases">
        <title>Pervasive Adenine N6-methylation of Active Genes in Fungi.</title>
        <authorList>
            <consortium name="DOE Joint Genome Institute"/>
            <person name="Mondo S.J."/>
            <person name="Dannebaum R.O."/>
            <person name="Kuo R.C."/>
            <person name="Labutti K."/>
            <person name="Haridas S."/>
            <person name="Kuo A."/>
            <person name="Salamov A."/>
            <person name="Ahrendt S.R."/>
            <person name="Lipzen A."/>
            <person name="Sullivan W."/>
            <person name="Andreopoulos W.B."/>
            <person name="Clum A."/>
            <person name="Lindquist E."/>
            <person name="Daum C."/>
            <person name="Ramamoorthy G.K."/>
            <person name="Gryganskyi A."/>
            <person name="Culley D."/>
            <person name="Magnuson J.K."/>
            <person name="James T.Y."/>
            <person name="O'Malley M.A."/>
            <person name="Stajich J.E."/>
            <person name="Spatafora J.W."/>
            <person name="Visel A."/>
            <person name="Grigoriev I.V."/>
        </authorList>
    </citation>
    <scope>NUCLEOTIDE SEQUENCE [LARGE SCALE GENOMIC DNA]</scope>
    <source>
        <strain evidence="6 7">S4</strain>
    </source>
</reference>
<sequence length="1258" mass="144310">MTNEDNDIRFMAINDLLNELEKYPKVSISSQIEKEMVKSLLKSLTDKNSEVQNITAKCLGKVMKNLSMEQQVKVANHLCSLLISDTEEHRDIAGISLKMIIAELPINSPISTSIIDQIVPKILQQLNDDDGHMIQLDTLDILSDLLSKFGYVLLNKPEVLESIQNTLKKLLNNTRLAICKRANNAIGSLATVMSNEMFNGMISFICNELNKTSDIDYLKSLISCIGTLCRSNSSFFEPHINTLFPYLLKYSKNNDAELSETCIKTIETLAIRCPIPITEKLNEVVNLSNELVKYDPNYVEENDVDSNNYMDESNDDEENEFYDSGDEFDDELEYSDDDDVSWKVRCASAKLIATLIQTKPESLPKYYNEIAPILINRLNEREDSVYVEILNTLIILVKKTNAYDTYELSKNEMDYQNNPKEQLYNLVDTICKILSRQISTKAITSRQIIYELLNEMLKAKCNLSDYLDSFISSIEQIFVTPQLIGNGRNLISSNLKLEALSFIKELFNGHTPDELSKYYETIIGILEKSANDSFYKITCESFVILSKLIVFLRPITYNKETKTYDISAVDESYSIYFNSIYNIIMDHLSISDSDKEVKENCIICLGVLLDHVGDQISADELNTRALPIILERLRNELTRIATLKTLNRVIKSPLLVIDNDQARGINLTSIISDTIIESTNLLHQSQRQYRVVSLKYLKSVMDKYKDKLSYELYHLVMMEVKHIFSNIESDLHILPDSLNCLTSIIENCNRVYIENNESIKDIICNIIKLNCNVVDSGHGQEALLNTVRAISSVDNPEENRKFYSQLIKNISNNKLNDDKMTKQSYSVLATCIAVICINNINECPDLTENFVKCINDPNSKDNLVYLSLLCLGEIGSKIDLYNYYKDVHININNLFSSENDERKHAAAFALGNIALGNIKVYVPYLVDCINNATDKRYVLLALKETINKYIKSDELKNGQEFPYIQEIWNLLFNLCENATENNIKSIIAECIGKFSLSSPSILLPDLQNRINSTNNTIRSTVITAIRYTFTEKKNPKYDEILQTMIFDFLKLIGDPDLELRRISLSALNSAAYNKPDLIRDCISDLLPLLYEQTNINTELIHTVEMGPFKHQVDDGLEIRKSAFDCMYTLLNNRPNYLDLNVFIKYVLAGLRDPNNEIRILSHLIIQKLCIIAPNIVSQKLEDMVDPLQETLNKKTKKSDVKQEKDKHMELIRSTLRTIIKLNNLADSGKEKRKKKKNIYIYIYIYNRYNRYYRYFNIK</sequence>
<protein>
    <submittedName>
        <fullName evidence="6">TIP120-domain-containing protein</fullName>
    </submittedName>
</protein>
<comment type="caution">
    <text evidence="6">The sequence shown here is derived from an EMBL/GenBank/DDBJ whole genome shotgun (WGS) entry which is preliminary data.</text>
</comment>
<evidence type="ECO:0000256" key="1">
    <source>
        <dbReference type="ARBA" id="ARBA00007657"/>
    </source>
</evidence>
<dbReference type="Pfam" id="PF25782">
    <property type="entry name" value="TPR_CAND1"/>
    <property type="match status" value="1"/>
</dbReference>
<gene>
    <name evidence="6" type="ORF">BCR32DRAFT_213349</name>
</gene>
<dbReference type="InterPro" id="IPR011989">
    <property type="entry name" value="ARM-like"/>
</dbReference>
<dbReference type="GO" id="GO:0010265">
    <property type="term" value="P:SCF complex assembly"/>
    <property type="evidence" value="ECO:0007669"/>
    <property type="project" value="InterPro"/>
</dbReference>
<feature type="domain" description="Tubulin-folding cofactor D ARM repeats" evidence="5">
    <location>
        <begin position="23"/>
        <end position="129"/>
    </location>
</feature>
<dbReference type="InterPro" id="IPR016024">
    <property type="entry name" value="ARM-type_fold"/>
</dbReference>
<comment type="similarity">
    <text evidence="1">Belongs to the CAND family.</text>
</comment>
<dbReference type="Pfam" id="PF08623">
    <property type="entry name" value="TIP120"/>
    <property type="match status" value="1"/>
</dbReference>
<dbReference type="OrthoDB" id="6260732at2759"/>
<reference evidence="6 7" key="1">
    <citation type="submission" date="2016-08" db="EMBL/GenBank/DDBJ databases">
        <title>A Parts List for Fungal Cellulosomes Revealed by Comparative Genomics.</title>
        <authorList>
            <consortium name="DOE Joint Genome Institute"/>
            <person name="Haitjema C.H."/>
            <person name="Gilmore S.P."/>
            <person name="Henske J.K."/>
            <person name="Solomon K.V."/>
            <person name="De Groot R."/>
            <person name="Kuo A."/>
            <person name="Mondo S.J."/>
            <person name="Salamov A.A."/>
            <person name="Labutti K."/>
            <person name="Zhao Z."/>
            <person name="Chiniquy J."/>
            <person name="Barry K."/>
            <person name="Brewer H.M."/>
            <person name="Purvine S.O."/>
            <person name="Wright A.T."/>
            <person name="Boxma B."/>
            <person name="Van Alen T."/>
            <person name="Hackstein J.H."/>
            <person name="Baker S.E."/>
            <person name="Grigoriev I.V."/>
            <person name="O'Malley M.A."/>
        </authorList>
    </citation>
    <scope>NUCLEOTIDE SEQUENCE [LARGE SCALE GENOMIC DNA]</scope>
    <source>
        <strain evidence="6 7">S4</strain>
    </source>
</reference>
<name>A0A1Y1VRY7_9FUNG</name>
<evidence type="ECO:0000313" key="7">
    <source>
        <dbReference type="Proteomes" id="UP000193944"/>
    </source>
</evidence>
<dbReference type="Proteomes" id="UP000193944">
    <property type="component" value="Unassembled WGS sequence"/>
</dbReference>
<dbReference type="STRING" id="1754192.A0A1Y1VRY7"/>
<evidence type="ECO:0000259" key="5">
    <source>
        <dbReference type="Pfam" id="PF25767"/>
    </source>
</evidence>